<sequence>MSSQEPNSNQAFKQTRATGTKKKKPQPPSDINKPKRTE</sequence>
<reference evidence="2 3" key="1">
    <citation type="submission" date="2017-11" db="EMBL/GenBank/DDBJ databases">
        <title>Complete genome of a free-living desiccation-tolerant cyanobacterium and its photosynthetic adaptation to extreme terrestrial habitat.</title>
        <authorList>
            <person name="Shang J."/>
        </authorList>
    </citation>
    <scope>NUCLEOTIDE SEQUENCE [LARGE SCALE GENOMIC DNA]</scope>
    <source>
        <strain evidence="2 3">CCNUN1</strain>
    </source>
</reference>
<name>A0A2K8SYZ1_9NOSO</name>
<proteinExistence type="predicted"/>
<keyword evidence="3" id="KW-1185">Reference proteome</keyword>
<dbReference type="KEGG" id="nfl:COO91_06675"/>
<accession>A0A2K8SYZ1</accession>
<evidence type="ECO:0000313" key="2">
    <source>
        <dbReference type="EMBL" id="AUB40656.1"/>
    </source>
</evidence>
<protein>
    <submittedName>
        <fullName evidence="2">Uncharacterized protein</fullName>
    </submittedName>
</protein>
<organism evidence="2 3">
    <name type="scientific">Nostoc flagelliforme CCNUN1</name>
    <dbReference type="NCBI Taxonomy" id="2038116"/>
    <lineage>
        <taxon>Bacteria</taxon>
        <taxon>Bacillati</taxon>
        <taxon>Cyanobacteriota</taxon>
        <taxon>Cyanophyceae</taxon>
        <taxon>Nostocales</taxon>
        <taxon>Nostocaceae</taxon>
        <taxon>Nostoc</taxon>
    </lineage>
</organism>
<feature type="region of interest" description="Disordered" evidence="1">
    <location>
        <begin position="1"/>
        <end position="38"/>
    </location>
</feature>
<evidence type="ECO:0000313" key="3">
    <source>
        <dbReference type="Proteomes" id="UP000232003"/>
    </source>
</evidence>
<dbReference type="AlphaFoldDB" id="A0A2K8SYZ1"/>
<gene>
    <name evidence="2" type="ORF">COO91_06675</name>
</gene>
<dbReference type="EMBL" id="CP024785">
    <property type="protein sequence ID" value="AUB40656.1"/>
    <property type="molecule type" value="Genomic_DNA"/>
</dbReference>
<feature type="compositionally biased region" description="Polar residues" evidence="1">
    <location>
        <begin position="1"/>
        <end position="18"/>
    </location>
</feature>
<dbReference type="Proteomes" id="UP000232003">
    <property type="component" value="Chromosome"/>
</dbReference>
<evidence type="ECO:0000256" key="1">
    <source>
        <dbReference type="SAM" id="MobiDB-lite"/>
    </source>
</evidence>